<dbReference type="InterPro" id="IPR004107">
    <property type="entry name" value="Integrase_SAM-like_N"/>
</dbReference>
<protein>
    <recommendedName>
        <fullName evidence="2">Integrase SAM-like N-terminal domain-containing protein</fullName>
    </recommendedName>
</protein>
<proteinExistence type="predicted"/>
<sequence>MQYPSGNLFVQKSKLLDQVREKIRFKHYSIRTEQTYTDWIRRLCILASGICVKWGWLRPGNFDAFGGGGQGVDLNPEPSAFGVVVFVQSRFDYQITFAG</sequence>
<organism evidence="3 4">
    <name type="scientific">Methylovulum psychrotolerans</name>
    <dbReference type="NCBI Taxonomy" id="1704499"/>
    <lineage>
        <taxon>Bacteria</taxon>
        <taxon>Pseudomonadati</taxon>
        <taxon>Pseudomonadota</taxon>
        <taxon>Gammaproteobacteria</taxon>
        <taxon>Methylococcales</taxon>
        <taxon>Methylococcaceae</taxon>
        <taxon>Methylovulum</taxon>
    </lineage>
</organism>
<evidence type="ECO:0000313" key="3">
    <source>
        <dbReference type="EMBL" id="POZ52177.1"/>
    </source>
</evidence>
<dbReference type="InterPro" id="IPR010998">
    <property type="entry name" value="Integrase_recombinase_N"/>
</dbReference>
<dbReference type="Pfam" id="PF13495">
    <property type="entry name" value="Phage_int_SAM_4"/>
    <property type="match status" value="1"/>
</dbReference>
<keyword evidence="1" id="KW-0238">DNA-binding</keyword>
<evidence type="ECO:0000259" key="2">
    <source>
        <dbReference type="Pfam" id="PF13495"/>
    </source>
</evidence>
<comment type="caution">
    <text evidence="3">The sequence shown here is derived from an EMBL/GenBank/DDBJ whole genome shotgun (WGS) entry which is preliminary data.</text>
</comment>
<dbReference type="RefSeq" id="WP_249028004.1">
    <property type="nucleotide sequence ID" value="NZ_PGFZ01000003.1"/>
</dbReference>
<dbReference type="EMBL" id="PGFZ01000003">
    <property type="protein sequence ID" value="POZ52177.1"/>
    <property type="molecule type" value="Genomic_DNA"/>
</dbReference>
<dbReference type="Proteomes" id="UP000237423">
    <property type="component" value="Unassembled WGS sequence"/>
</dbReference>
<evidence type="ECO:0000256" key="1">
    <source>
        <dbReference type="ARBA" id="ARBA00023125"/>
    </source>
</evidence>
<dbReference type="GO" id="GO:0015074">
    <property type="term" value="P:DNA integration"/>
    <property type="evidence" value="ECO:0007669"/>
    <property type="project" value="InterPro"/>
</dbReference>
<feature type="domain" description="Integrase SAM-like N-terminal" evidence="2">
    <location>
        <begin position="15"/>
        <end position="43"/>
    </location>
</feature>
<dbReference type="GO" id="GO:0003677">
    <property type="term" value="F:DNA binding"/>
    <property type="evidence" value="ECO:0007669"/>
    <property type="project" value="UniProtKB-KW"/>
</dbReference>
<dbReference type="AlphaFoldDB" id="A0A2S5CN48"/>
<gene>
    <name evidence="3" type="ORF">AADEFJLK_01648</name>
</gene>
<name>A0A2S5CN48_9GAMM</name>
<evidence type="ECO:0000313" key="4">
    <source>
        <dbReference type="Proteomes" id="UP000237423"/>
    </source>
</evidence>
<dbReference type="Gene3D" id="1.10.150.130">
    <property type="match status" value="1"/>
</dbReference>
<accession>A0A2S5CN48</accession>
<reference evidence="3 4" key="1">
    <citation type="submission" date="2017-11" db="EMBL/GenBank/DDBJ databases">
        <title>Draft Genome Sequence of Methylobacter psychrotolerans Sph1T, an Obligate Methanotroph from Low-Temperature Environments.</title>
        <authorList>
            <person name="Oshkin I.Y."/>
            <person name="Miroshnikov K."/>
            <person name="Belova S.E."/>
            <person name="Korzhenkov A."/>
            <person name="Toshchakov S.V."/>
            <person name="Dedysh S.N."/>
        </authorList>
    </citation>
    <scope>NUCLEOTIDE SEQUENCE [LARGE SCALE GENOMIC DNA]</scope>
    <source>
        <strain evidence="3 4">Sph1</strain>
    </source>
</reference>